<sequence length="159" mass="17073">MQVGRKLGVGAAAAVLAGSALSLGAVAGASEPPPNPGQDESMPAQPQPTQQEEGQGPGAIVVGPEGAAKALERLQYANAQRAQWCHGTVQVTKLNVRSGPGTNYPVQYTVKKNQPVNTDWSRIVRRHGYLWVPLSNNYWLADYKLGDGNGKWYIKYTNC</sequence>
<accession>A0A5C4J0V9</accession>
<name>A0A5C4J0V9_9ACTN</name>
<dbReference type="OrthoDB" id="3481721at2"/>
<organism evidence="3 4">
    <name type="scientific">Actinomadura soli</name>
    <dbReference type="NCBI Taxonomy" id="2508997"/>
    <lineage>
        <taxon>Bacteria</taxon>
        <taxon>Bacillati</taxon>
        <taxon>Actinomycetota</taxon>
        <taxon>Actinomycetes</taxon>
        <taxon>Streptosporangiales</taxon>
        <taxon>Thermomonosporaceae</taxon>
        <taxon>Actinomadura</taxon>
    </lineage>
</organism>
<evidence type="ECO:0000313" key="4">
    <source>
        <dbReference type="Proteomes" id="UP000309174"/>
    </source>
</evidence>
<dbReference type="Gene3D" id="2.30.30.40">
    <property type="entry name" value="SH3 Domains"/>
    <property type="match status" value="1"/>
</dbReference>
<reference evidence="3 4" key="1">
    <citation type="submission" date="2019-05" db="EMBL/GenBank/DDBJ databases">
        <title>Draft genome sequence of Actinomadura sp. 14C53.</title>
        <authorList>
            <person name="Saricaoglu S."/>
            <person name="Isik K."/>
        </authorList>
    </citation>
    <scope>NUCLEOTIDE SEQUENCE [LARGE SCALE GENOMIC DNA]</scope>
    <source>
        <strain evidence="3 4">14C53</strain>
    </source>
</reference>
<dbReference type="Proteomes" id="UP000309174">
    <property type="component" value="Unassembled WGS sequence"/>
</dbReference>
<protein>
    <recommendedName>
        <fullName evidence="5">SH3 domain-containing protein</fullName>
    </recommendedName>
</protein>
<dbReference type="RefSeq" id="WP_138649831.1">
    <property type="nucleotide sequence ID" value="NZ_VCKW01000325.1"/>
</dbReference>
<evidence type="ECO:0000313" key="3">
    <source>
        <dbReference type="EMBL" id="TMQ90114.1"/>
    </source>
</evidence>
<evidence type="ECO:0000256" key="1">
    <source>
        <dbReference type="SAM" id="MobiDB-lite"/>
    </source>
</evidence>
<proteinExistence type="predicted"/>
<evidence type="ECO:0000256" key="2">
    <source>
        <dbReference type="SAM" id="SignalP"/>
    </source>
</evidence>
<comment type="caution">
    <text evidence="3">The sequence shown here is derived from an EMBL/GenBank/DDBJ whole genome shotgun (WGS) entry which is preliminary data.</text>
</comment>
<keyword evidence="2" id="KW-0732">Signal</keyword>
<gene>
    <name evidence="3" type="ORF">ETD83_36825</name>
</gene>
<dbReference type="EMBL" id="VCKW01000325">
    <property type="protein sequence ID" value="TMQ90114.1"/>
    <property type="molecule type" value="Genomic_DNA"/>
</dbReference>
<feature type="compositionally biased region" description="Low complexity" evidence="1">
    <location>
        <begin position="43"/>
        <end position="54"/>
    </location>
</feature>
<feature type="region of interest" description="Disordered" evidence="1">
    <location>
        <begin position="25"/>
        <end position="62"/>
    </location>
</feature>
<dbReference type="AlphaFoldDB" id="A0A5C4J0V9"/>
<keyword evidence="4" id="KW-1185">Reference proteome</keyword>
<feature type="signal peptide" evidence="2">
    <location>
        <begin position="1"/>
        <end position="27"/>
    </location>
</feature>
<evidence type="ECO:0008006" key="5">
    <source>
        <dbReference type="Google" id="ProtNLM"/>
    </source>
</evidence>
<feature type="chain" id="PRO_5038839302" description="SH3 domain-containing protein" evidence="2">
    <location>
        <begin position="28"/>
        <end position="159"/>
    </location>
</feature>